<keyword evidence="7" id="KW-1185">Reference proteome</keyword>
<dbReference type="AlphaFoldDB" id="A0A1Y1W618"/>
<reference evidence="6 7" key="1">
    <citation type="submission" date="2016-07" db="EMBL/GenBank/DDBJ databases">
        <title>Pervasive Adenine N6-methylation of Active Genes in Fungi.</title>
        <authorList>
            <consortium name="DOE Joint Genome Institute"/>
            <person name="Mondo S.J."/>
            <person name="Dannebaum R.O."/>
            <person name="Kuo R.C."/>
            <person name="Labutti K."/>
            <person name="Haridas S."/>
            <person name="Kuo A."/>
            <person name="Salamov A."/>
            <person name="Ahrendt S.R."/>
            <person name="Lipzen A."/>
            <person name="Sullivan W."/>
            <person name="Andreopoulos W.B."/>
            <person name="Clum A."/>
            <person name="Lindquist E."/>
            <person name="Daum C."/>
            <person name="Ramamoorthy G.K."/>
            <person name="Gryganskyi A."/>
            <person name="Culley D."/>
            <person name="Magnuson J.K."/>
            <person name="James T.Y."/>
            <person name="O'Malley M.A."/>
            <person name="Stajich J.E."/>
            <person name="Spatafora J.W."/>
            <person name="Visel A."/>
            <person name="Grigoriev I.V."/>
        </authorList>
    </citation>
    <scope>NUCLEOTIDE SEQUENCE [LARGE SCALE GENOMIC DNA]</scope>
    <source>
        <strain evidence="6 7">ATCC 12442</strain>
    </source>
</reference>
<evidence type="ECO:0000313" key="7">
    <source>
        <dbReference type="Proteomes" id="UP000193922"/>
    </source>
</evidence>
<comment type="subcellular location">
    <subcellularLocation>
        <location evidence="1">Secreted</location>
    </subcellularLocation>
</comment>
<evidence type="ECO:0000313" key="6">
    <source>
        <dbReference type="EMBL" id="ORX68798.1"/>
    </source>
</evidence>
<evidence type="ECO:0000256" key="1">
    <source>
        <dbReference type="ARBA" id="ARBA00004613"/>
    </source>
</evidence>
<dbReference type="GO" id="GO:0005576">
    <property type="term" value="C:extracellular region"/>
    <property type="evidence" value="ECO:0007669"/>
    <property type="project" value="UniProtKB-SubCell"/>
</dbReference>
<dbReference type="Pfam" id="PF24517">
    <property type="entry name" value="CBM96"/>
    <property type="match status" value="1"/>
</dbReference>
<protein>
    <recommendedName>
        <fullName evidence="5">Carbohydrate-binding module family 96 domain-containing protein</fullName>
    </recommendedName>
</protein>
<name>A0A1Y1W618_9FUNG</name>
<dbReference type="Proteomes" id="UP000193922">
    <property type="component" value="Unassembled WGS sequence"/>
</dbReference>
<gene>
    <name evidence="6" type="ORF">DL89DRAFT_293990</name>
</gene>
<dbReference type="RefSeq" id="XP_040742580.1">
    <property type="nucleotide sequence ID" value="XM_040890452.1"/>
</dbReference>
<evidence type="ECO:0000256" key="4">
    <source>
        <dbReference type="SAM" id="SignalP"/>
    </source>
</evidence>
<feature type="chain" id="PRO_5012327381" description="Carbohydrate-binding module family 96 domain-containing protein" evidence="4">
    <location>
        <begin position="20"/>
        <end position="191"/>
    </location>
</feature>
<proteinExistence type="predicted"/>
<dbReference type="InterPro" id="IPR055372">
    <property type="entry name" value="CBM96"/>
</dbReference>
<keyword evidence="2" id="KW-0964">Secreted</keyword>
<sequence length="191" mass="20325">MQFFATTVAFLAAAMTTSAAPAFGSSFTISASKDATIGMSQNSYYTAQGTAKTLDASNKPDNVSEILIGFSLPDQAVQNSNYITKCTLDLPFFQTPGHGLTKIMAIRAEGSWDEARVSGANKPAKVGDYSEYTIDSNEDFRLDVTAMCKEAGSQGGELSFYIASPDVPYAATSREGGRPAALDFEVYFPGN</sequence>
<evidence type="ECO:0000256" key="3">
    <source>
        <dbReference type="ARBA" id="ARBA00022729"/>
    </source>
</evidence>
<feature type="signal peptide" evidence="4">
    <location>
        <begin position="1"/>
        <end position="19"/>
    </location>
</feature>
<dbReference type="EMBL" id="MCFD01000009">
    <property type="protein sequence ID" value="ORX68798.1"/>
    <property type="molecule type" value="Genomic_DNA"/>
</dbReference>
<evidence type="ECO:0000259" key="5">
    <source>
        <dbReference type="Pfam" id="PF24517"/>
    </source>
</evidence>
<evidence type="ECO:0000256" key="2">
    <source>
        <dbReference type="ARBA" id="ARBA00022525"/>
    </source>
</evidence>
<dbReference type="GeneID" id="63807100"/>
<organism evidence="6 7">
    <name type="scientific">Linderina pennispora</name>
    <dbReference type="NCBI Taxonomy" id="61395"/>
    <lineage>
        <taxon>Eukaryota</taxon>
        <taxon>Fungi</taxon>
        <taxon>Fungi incertae sedis</taxon>
        <taxon>Zoopagomycota</taxon>
        <taxon>Kickxellomycotina</taxon>
        <taxon>Kickxellomycetes</taxon>
        <taxon>Kickxellales</taxon>
        <taxon>Kickxellaceae</taxon>
        <taxon>Linderina</taxon>
    </lineage>
</organism>
<keyword evidence="3 4" id="KW-0732">Signal</keyword>
<comment type="caution">
    <text evidence="6">The sequence shown here is derived from an EMBL/GenBank/DDBJ whole genome shotgun (WGS) entry which is preliminary data.</text>
</comment>
<accession>A0A1Y1W618</accession>
<feature type="domain" description="Carbohydrate-binding module family 96" evidence="5">
    <location>
        <begin position="27"/>
        <end position="177"/>
    </location>
</feature>